<comment type="similarity">
    <text evidence="6">Belongs to the methyltransferase superfamily. RNA methyltransferase RsmG family.</text>
</comment>
<keyword evidence="8" id="KW-1185">Reference proteome</keyword>
<organism evidence="7 8">
    <name type="scientific">Hyphomonas beringensis</name>
    <dbReference type="NCBI Taxonomy" id="1280946"/>
    <lineage>
        <taxon>Bacteria</taxon>
        <taxon>Pseudomonadati</taxon>
        <taxon>Pseudomonadota</taxon>
        <taxon>Alphaproteobacteria</taxon>
        <taxon>Hyphomonadales</taxon>
        <taxon>Hyphomonadaceae</taxon>
        <taxon>Hyphomonas</taxon>
    </lineage>
</organism>
<comment type="function">
    <text evidence="6">Specifically methylates the N7 position of guanine in position 527 of 16S rRNA.</text>
</comment>
<dbReference type="HAMAP" id="MF_00074">
    <property type="entry name" value="16SrRNA_methyltr_G"/>
    <property type="match status" value="1"/>
</dbReference>
<keyword evidence="4 6" id="KW-0808">Transferase</keyword>
<evidence type="ECO:0000256" key="1">
    <source>
        <dbReference type="ARBA" id="ARBA00022490"/>
    </source>
</evidence>
<feature type="binding site" evidence="6">
    <location>
        <position position="74"/>
    </location>
    <ligand>
        <name>S-adenosyl-L-methionine</name>
        <dbReference type="ChEBI" id="CHEBI:59789"/>
    </ligand>
</feature>
<dbReference type="GO" id="GO:0005829">
    <property type="term" value="C:cytosol"/>
    <property type="evidence" value="ECO:0007669"/>
    <property type="project" value="TreeGrafter"/>
</dbReference>
<name>A0A062UCP7_9PROT</name>
<dbReference type="OrthoDB" id="9808773at2"/>
<dbReference type="eggNOG" id="COG0357">
    <property type="taxonomic scope" value="Bacteria"/>
</dbReference>
<feature type="binding site" evidence="6">
    <location>
        <position position="138"/>
    </location>
    <ligand>
        <name>S-adenosyl-L-methionine</name>
        <dbReference type="ChEBI" id="CHEBI:59789"/>
    </ligand>
</feature>
<sequence length="207" mass="23026">MTNSHDRAAFLADFDVSRETLERLDTIILTLDDWRKRSNLIGPREWPQIWTRHVGDSFQVLDYVPNETRVVDFGSGAGFPGLIMSAARPTCHVTMMESVGKKCAFLRAAIEAAGLNASVYQGRIEAAPASEADIVTARAFAPLPKLLDYAAPWMENGAKGVFLKGERWKEELTDAQQTWNFAYEAIPSRTGGSGVILIVRELKRGRR</sequence>
<comment type="catalytic activity">
    <reaction evidence="6">
        <text>guanosine(527) in 16S rRNA + S-adenosyl-L-methionine = N(7)-methylguanosine(527) in 16S rRNA + S-adenosyl-L-homocysteine</text>
        <dbReference type="Rhea" id="RHEA:42732"/>
        <dbReference type="Rhea" id="RHEA-COMP:10209"/>
        <dbReference type="Rhea" id="RHEA-COMP:10210"/>
        <dbReference type="ChEBI" id="CHEBI:57856"/>
        <dbReference type="ChEBI" id="CHEBI:59789"/>
        <dbReference type="ChEBI" id="CHEBI:74269"/>
        <dbReference type="ChEBI" id="CHEBI:74480"/>
        <dbReference type="EC" id="2.1.1.170"/>
    </reaction>
</comment>
<feature type="binding site" evidence="6">
    <location>
        <position position="79"/>
    </location>
    <ligand>
        <name>S-adenosyl-L-methionine</name>
        <dbReference type="ChEBI" id="CHEBI:59789"/>
    </ligand>
</feature>
<dbReference type="GO" id="GO:0070043">
    <property type="term" value="F:rRNA (guanine-N7-)-methyltransferase activity"/>
    <property type="evidence" value="ECO:0007669"/>
    <property type="project" value="UniProtKB-UniRule"/>
</dbReference>
<dbReference type="InterPro" id="IPR029063">
    <property type="entry name" value="SAM-dependent_MTases_sf"/>
</dbReference>
<evidence type="ECO:0000256" key="6">
    <source>
        <dbReference type="HAMAP-Rule" id="MF_00074"/>
    </source>
</evidence>
<dbReference type="PANTHER" id="PTHR31760:SF0">
    <property type="entry name" value="S-ADENOSYL-L-METHIONINE-DEPENDENT METHYLTRANSFERASES SUPERFAMILY PROTEIN"/>
    <property type="match status" value="1"/>
</dbReference>
<keyword evidence="5 6" id="KW-0949">S-adenosyl-L-methionine</keyword>
<dbReference type="Gene3D" id="3.40.50.150">
    <property type="entry name" value="Vaccinia Virus protein VP39"/>
    <property type="match status" value="1"/>
</dbReference>
<evidence type="ECO:0000313" key="7">
    <source>
        <dbReference type="EMBL" id="KCZ54369.1"/>
    </source>
</evidence>
<protein>
    <recommendedName>
        <fullName evidence="6">Ribosomal RNA small subunit methyltransferase G</fullName>
        <ecNumber evidence="6">2.1.1.170</ecNumber>
    </recommendedName>
    <alternativeName>
        <fullName evidence="6">16S rRNA 7-methylguanosine methyltransferase</fullName>
        <shortName evidence="6">16S rRNA m7G methyltransferase</shortName>
    </alternativeName>
</protein>
<dbReference type="STRING" id="1280946.HY29_14560"/>
<dbReference type="SUPFAM" id="SSF53335">
    <property type="entry name" value="S-adenosyl-L-methionine-dependent methyltransferases"/>
    <property type="match status" value="1"/>
</dbReference>
<comment type="caution">
    <text evidence="6">Lacks conserved residue(s) required for the propagation of feature annotation.</text>
</comment>
<dbReference type="PIRSF" id="PIRSF003078">
    <property type="entry name" value="GidB"/>
    <property type="match status" value="1"/>
</dbReference>
<feature type="binding site" evidence="6">
    <location>
        <begin position="124"/>
        <end position="125"/>
    </location>
    <ligand>
        <name>S-adenosyl-L-methionine</name>
        <dbReference type="ChEBI" id="CHEBI:59789"/>
    </ligand>
</feature>
<reference evidence="7 8" key="1">
    <citation type="journal article" date="2014" name="Antonie Van Leeuwenhoek">
        <title>Hyphomonas beringensis sp. nov. and Hyphomonas chukchiensis sp. nov., isolated from surface seawater of the Bering Sea and Chukchi Sea.</title>
        <authorList>
            <person name="Li C."/>
            <person name="Lai Q."/>
            <person name="Li G."/>
            <person name="Dong C."/>
            <person name="Wang J."/>
            <person name="Liao Y."/>
            <person name="Shao Z."/>
        </authorList>
    </citation>
    <scope>NUCLEOTIDE SEQUENCE [LARGE SCALE GENOMIC DNA]</scope>
    <source>
        <strain evidence="7 8">25B14_1</strain>
    </source>
</reference>
<evidence type="ECO:0000256" key="2">
    <source>
        <dbReference type="ARBA" id="ARBA00022552"/>
    </source>
</evidence>
<dbReference type="Proteomes" id="UP000027037">
    <property type="component" value="Unassembled WGS sequence"/>
</dbReference>
<evidence type="ECO:0000313" key="8">
    <source>
        <dbReference type="Proteomes" id="UP000027037"/>
    </source>
</evidence>
<comment type="subcellular location">
    <subcellularLocation>
        <location evidence="6">Cytoplasm</location>
    </subcellularLocation>
</comment>
<comment type="caution">
    <text evidence="7">The sequence shown here is derived from an EMBL/GenBank/DDBJ whole genome shotgun (WGS) entry which is preliminary data.</text>
</comment>
<dbReference type="EC" id="2.1.1.170" evidence="6"/>
<dbReference type="EMBL" id="AWFF01000038">
    <property type="protein sequence ID" value="KCZ54369.1"/>
    <property type="molecule type" value="Genomic_DNA"/>
</dbReference>
<keyword evidence="1 6" id="KW-0963">Cytoplasm</keyword>
<dbReference type="NCBIfam" id="TIGR00138">
    <property type="entry name" value="rsmG_gidB"/>
    <property type="match status" value="1"/>
</dbReference>
<evidence type="ECO:0000256" key="5">
    <source>
        <dbReference type="ARBA" id="ARBA00022691"/>
    </source>
</evidence>
<evidence type="ECO:0000256" key="3">
    <source>
        <dbReference type="ARBA" id="ARBA00022603"/>
    </source>
</evidence>
<gene>
    <name evidence="6" type="primary">rsmG</name>
    <name evidence="7" type="ORF">HY29_14560</name>
</gene>
<accession>A0A062UCP7</accession>
<dbReference type="AlphaFoldDB" id="A0A062UCP7"/>
<dbReference type="PATRIC" id="fig|1280946.3.peg.1923"/>
<keyword evidence="2 6" id="KW-0698">rRNA processing</keyword>
<dbReference type="InterPro" id="IPR003682">
    <property type="entry name" value="rRNA_ssu_MeTfrase_G"/>
</dbReference>
<dbReference type="PANTHER" id="PTHR31760">
    <property type="entry name" value="S-ADENOSYL-L-METHIONINE-DEPENDENT METHYLTRANSFERASES SUPERFAMILY PROTEIN"/>
    <property type="match status" value="1"/>
</dbReference>
<keyword evidence="3 6" id="KW-0489">Methyltransferase</keyword>
<dbReference type="Pfam" id="PF02527">
    <property type="entry name" value="GidB"/>
    <property type="match status" value="1"/>
</dbReference>
<evidence type="ECO:0000256" key="4">
    <source>
        <dbReference type="ARBA" id="ARBA00022679"/>
    </source>
</evidence>
<proteinExistence type="inferred from homology"/>